<name>A0A7W7DI51_9ACTN</name>
<reference evidence="1 2" key="1">
    <citation type="submission" date="2020-08" db="EMBL/GenBank/DDBJ databases">
        <title>Sequencing the genomes of 1000 actinobacteria strains.</title>
        <authorList>
            <person name="Klenk H.-P."/>
        </authorList>
    </citation>
    <scope>NUCLEOTIDE SEQUENCE [LARGE SCALE GENOMIC DNA]</scope>
    <source>
        <strain evidence="1 2">DSM 40483</strain>
    </source>
</reference>
<evidence type="ECO:0000313" key="1">
    <source>
        <dbReference type="EMBL" id="MBB4710145.1"/>
    </source>
</evidence>
<evidence type="ECO:0000313" key="2">
    <source>
        <dbReference type="Proteomes" id="UP000565089"/>
    </source>
</evidence>
<comment type="caution">
    <text evidence="1">The sequence shown here is derived from an EMBL/GenBank/DDBJ whole genome shotgun (WGS) entry which is preliminary data.</text>
</comment>
<accession>A0A7W7DI51</accession>
<dbReference type="GeneID" id="95792122"/>
<sequence>MKRPTQLPDCRFTPDGPPDVYASSITAADVAAMEAFLAARLDEVSIRYRPTAPETRIAQSLYEAVGYQLDLLKDTLAVSKPETLKERLDLWNGLMQALEPWRGTPGHDDERWRLISWTDEAAPARARRRAAQRQRQR</sequence>
<keyword evidence="2" id="KW-1185">Reference proteome</keyword>
<dbReference type="AlphaFoldDB" id="A0A7W7DI51"/>
<dbReference type="Proteomes" id="UP000565089">
    <property type="component" value="Unassembled WGS sequence"/>
</dbReference>
<proteinExistence type="predicted"/>
<gene>
    <name evidence="1" type="ORF">BJ965_000027</name>
</gene>
<dbReference type="EMBL" id="JACHMS010000001">
    <property type="protein sequence ID" value="MBB4710145.1"/>
    <property type="molecule type" value="Genomic_DNA"/>
</dbReference>
<protein>
    <submittedName>
        <fullName evidence="1">Uncharacterized protein</fullName>
    </submittedName>
</protein>
<dbReference type="RefSeq" id="WP_184906753.1">
    <property type="nucleotide sequence ID" value="NZ_JACHMS010000001.1"/>
</dbReference>
<organism evidence="1 2">
    <name type="scientific">Streptomyces luteogriseus</name>
    <dbReference type="NCBI Taxonomy" id="68233"/>
    <lineage>
        <taxon>Bacteria</taxon>
        <taxon>Bacillati</taxon>
        <taxon>Actinomycetota</taxon>
        <taxon>Actinomycetes</taxon>
        <taxon>Kitasatosporales</taxon>
        <taxon>Streptomycetaceae</taxon>
        <taxon>Streptomyces</taxon>
    </lineage>
</organism>